<protein>
    <submittedName>
        <fullName evidence="1">Uncharacterized protein</fullName>
    </submittedName>
</protein>
<organism evidence="1 2">
    <name type="scientific">Xylanimonas protaetiae</name>
    <dbReference type="NCBI Taxonomy" id="2509457"/>
    <lineage>
        <taxon>Bacteria</taxon>
        <taxon>Bacillati</taxon>
        <taxon>Actinomycetota</taxon>
        <taxon>Actinomycetes</taxon>
        <taxon>Micrococcales</taxon>
        <taxon>Promicromonosporaceae</taxon>
        <taxon>Xylanimonas</taxon>
    </lineage>
</organism>
<dbReference type="RefSeq" id="WP_129187484.1">
    <property type="nucleotide sequence ID" value="NZ_CP035493.1"/>
</dbReference>
<evidence type="ECO:0000313" key="2">
    <source>
        <dbReference type="Proteomes" id="UP000292118"/>
    </source>
</evidence>
<proteinExistence type="predicted"/>
<sequence length="74" mass="8320">MAVDLRPLHEWVTLWAAEHDIDAVDLEARAIAHLEDLGELDGIERGTTHRWLVTRASADRLLTGLAQTGEHDRL</sequence>
<dbReference type="KEGG" id="xya:ET471_07945"/>
<reference evidence="1 2" key="1">
    <citation type="submission" date="2019-01" db="EMBL/GenBank/DDBJ databases">
        <title>Genome sequencing of strain FW10M-9.</title>
        <authorList>
            <person name="Heo J."/>
            <person name="Kim S.-J."/>
            <person name="Kim J.-S."/>
            <person name="Hong S.-B."/>
            <person name="Kwon S.-W."/>
        </authorList>
    </citation>
    <scope>NUCLEOTIDE SEQUENCE [LARGE SCALE GENOMIC DNA]</scope>
    <source>
        <strain evidence="1 2">FW10M-9</strain>
    </source>
</reference>
<accession>A0A4V0YG49</accession>
<dbReference type="AlphaFoldDB" id="A0A4V0YG49"/>
<evidence type="ECO:0000313" key="1">
    <source>
        <dbReference type="EMBL" id="QAY69971.1"/>
    </source>
</evidence>
<keyword evidence="2" id="KW-1185">Reference proteome</keyword>
<name>A0A4V0YG49_9MICO</name>
<dbReference type="OrthoDB" id="4369943at2"/>
<dbReference type="Proteomes" id="UP000292118">
    <property type="component" value="Chromosome"/>
</dbReference>
<gene>
    <name evidence="1" type="ORF">ET471_07945</name>
</gene>
<dbReference type="EMBL" id="CP035493">
    <property type="protein sequence ID" value="QAY69971.1"/>
    <property type="molecule type" value="Genomic_DNA"/>
</dbReference>